<sequence>MSDNGEEAVKEMEKAIFISADCWLCVFDLLAPTQLGLGIADDDFLLMLVRCPIARDKSKWTKWEEETIHWKIDDQWNIIDIAIFGEDEIGEGLLDATPGLSDQQQK</sequence>
<comment type="caution">
    <text evidence="1">The sequence shown here is derived from an EMBL/GenBank/DDBJ whole genome shotgun (WGS) entry which is preliminary data.</text>
</comment>
<dbReference type="Proteomes" id="UP001620626">
    <property type="component" value="Unassembled WGS sequence"/>
</dbReference>
<evidence type="ECO:0000313" key="1">
    <source>
        <dbReference type="EMBL" id="KAL3114493.1"/>
    </source>
</evidence>
<accession>A0ABD2LH87</accession>
<organism evidence="1 2">
    <name type="scientific">Heterodera trifolii</name>
    <dbReference type="NCBI Taxonomy" id="157864"/>
    <lineage>
        <taxon>Eukaryota</taxon>
        <taxon>Metazoa</taxon>
        <taxon>Ecdysozoa</taxon>
        <taxon>Nematoda</taxon>
        <taxon>Chromadorea</taxon>
        <taxon>Rhabditida</taxon>
        <taxon>Tylenchina</taxon>
        <taxon>Tylenchomorpha</taxon>
        <taxon>Tylenchoidea</taxon>
        <taxon>Heteroderidae</taxon>
        <taxon>Heteroderinae</taxon>
        <taxon>Heterodera</taxon>
    </lineage>
</organism>
<reference evidence="1 2" key="1">
    <citation type="submission" date="2024-10" db="EMBL/GenBank/DDBJ databases">
        <authorList>
            <person name="Kim D."/>
        </authorList>
    </citation>
    <scope>NUCLEOTIDE SEQUENCE [LARGE SCALE GENOMIC DNA]</scope>
    <source>
        <strain evidence="1">BH-2024</strain>
    </source>
</reference>
<dbReference type="AlphaFoldDB" id="A0ABD2LH87"/>
<protein>
    <submittedName>
        <fullName evidence="1">Uncharacterized protein</fullName>
    </submittedName>
</protein>
<proteinExistence type="predicted"/>
<evidence type="ECO:0000313" key="2">
    <source>
        <dbReference type="Proteomes" id="UP001620626"/>
    </source>
</evidence>
<keyword evidence="2" id="KW-1185">Reference proteome</keyword>
<gene>
    <name evidence="1" type="ORF">niasHT_011622</name>
</gene>
<dbReference type="EMBL" id="JBICBT010000414">
    <property type="protein sequence ID" value="KAL3114493.1"/>
    <property type="molecule type" value="Genomic_DNA"/>
</dbReference>
<name>A0ABD2LH87_9BILA</name>